<dbReference type="GO" id="GO:0071218">
    <property type="term" value="P:cellular response to misfolded protein"/>
    <property type="evidence" value="ECO:0007669"/>
    <property type="project" value="TreeGrafter"/>
</dbReference>
<proteinExistence type="predicted"/>
<evidence type="ECO:0000256" key="5">
    <source>
        <dbReference type="ARBA" id="ARBA00023136"/>
    </source>
</evidence>
<gene>
    <name evidence="8" type="ORF">EV356DRAFT_580393</name>
</gene>
<protein>
    <submittedName>
        <fullName evidence="8">DUF1977-domain-containing protein</fullName>
    </submittedName>
</protein>
<keyword evidence="5" id="KW-0472">Membrane</keyword>
<dbReference type="Proteomes" id="UP000800092">
    <property type="component" value="Unassembled WGS sequence"/>
</dbReference>
<evidence type="ECO:0000256" key="4">
    <source>
        <dbReference type="ARBA" id="ARBA00022989"/>
    </source>
</evidence>
<feature type="region of interest" description="Disordered" evidence="6">
    <location>
        <begin position="1"/>
        <end position="30"/>
    </location>
</feature>
<keyword evidence="2" id="KW-0812">Transmembrane</keyword>
<name>A0A6A6GWR0_VIRVR</name>
<evidence type="ECO:0000256" key="1">
    <source>
        <dbReference type="ARBA" id="ARBA00004389"/>
    </source>
</evidence>
<feature type="region of interest" description="Disordered" evidence="6">
    <location>
        <begin position="203"/>
        <end position="233"/>
    </location>
</feature>
<dbReference type="OrthoDB" id="1507364at2759"/>
<keyword evidence="9" id="KW-1185">Reference proteome</keyword>
<dbReference type="CDD" id="cd06257">
    <property type="entry name" value="DnaJ"/>
    <property type="match status" value="1"/>
</dbReference>
<evidence type="ECO:0000256" key="6">
    <source>
        <dbReference type="SAM" id="MobiDB-lite"/>
    </source>
</evidence>
<dbReference type="PANTHER" id="PTHR43908">
    <property type="entry name" value="AT29763P-RELATED"/>
    <property type="match status" value="1"/>
</dbReference>
<dbReference type="InterPro" id="IPR036869">
    <property type="entry name" value="J_dom_sf"/>
</dbReference>
<feature type="compositionally biased region" description="Polar residues" evidence="6">
    <location>
        <begin position="1"/>
        <end position="12"/>
    </location>
</feature>
<dbReference type="EMBL" id="ML991850">
    <property type="protein sequence ID" value="KAF2229940.1"/>
    <property type="molecule type" value="Genomic_DNA"/>
</dbReference>
<dbReference type="PROSITE" id="PS50076">
    <property type="entry name" value="DNAJ_2"/>
    <property type="match status" value="1"/>
</dbReference>
<feature type="non-terminal residue" evidence="8">
    <location>
        <position position="369"/>
    </location>
</feature>
<comment type="subcellular location">
    <subcellularLocation>
        <location evidence="1">Endoplasmic reticulum membrane</location>
        <topology evidence="1">Single-pass membrane protein</topology>
    </subcellularLocation>
</comment>
<dbReference type="AlphaFoldDB" id="A0A6A6GWR0"/>
<dbReference type="Pfam" id="PF09320">
    <property type="entry name" value="DUF1977"/>
    <property type="match status" value="1"/>
</dbReference>
<dbReference type="InterPro" id="IPR051100">
    <property type="entry name" value="DnaJ_subfamily_B/C"/>
</dbReference>
<dbReference type="FunFam" id="1.10.287.110:FF:000069">
    <property type="entry name" value="ER associated DnaJ chaperone"/>
    <property type="match status" value="1"/>
</dbReference>
<dbReference type="SUPFAM" id="SSF46565">
    <property type="entry name" value="Chaperone J-domain"/>
    <property type="match status" value="1"/>
</dbReference>
<dbReference type="GO" id="GO:0005789">
    <property type="term" value="C:endoplasmic reticulum membrane"/>
    <property type="evidence" value="ECO:0007669"/>
    <property type="project" value="UniProtKB-SubCell"/>
</dbReference>
<reference evidence="8" key="1">
    <citation type="journal article" date="2020" name="Stud. Mycol.">
        <title>101 Dothideomycetes genomes: a test case for predicting lifestyles and emergence of pathogens.</title>
        <authorList>
            <person name="Haridas S."/>
            <person name="Albert R."/>
            <person name="Binder M."/>
            <person name="Bloem J."/>
            <person name="Labutti K."/>
            <person name="Salamov A."/>
            <person name="Andreopoulos B."/>
            <person name="Baker S."/>
            <person name="Barry K."/>
            <person name="Bills G."/>
            <person name="Bluhm B."/>
            <person name="Cannon C."/>
            <person name="Castanera R."/>
            <person name="Culley D."/>
            <person name="Daum C."/>
            <person name="Ezra D."/>
            <person name="Gonzalez J."/>
            <person name="Henrissat B."/>
            <person name="Kuo A."/>
            <person name="Liang C."/>
            <person name="Lipzen A."/>
            <person name="Lutzoni F."/>
            <person name="Magnuson J."/>
            <person name="Mondo S."/>
            <person name="Nolan M."/>
            <person name="Ohm R."/>
            <person name="Pangilinan J."/>
            <person name="Park H.-J."/>
            <person name="Ramirez L."/>
            <person name="Alfaro M."/>
            <person name="Sun H."/>
            <person name="Tritt A."/>
            <person name="Yoshinaga Y."/>
            <person name="Zwiers L.-H."/>
            <person name="Turgeon B."/>
            <person name="Goodwin S."/>
            <person name="Spatafora J."/>
            <person name="Crous P."/>
            <person name="Grigoriev I."/>
        </authorList>
    </citation>
    <scope>NUCLEOTIDE SEQUENCE</scope>
    <source>
        <strain evidence="8">Tuck. ex Michener</strain>
    </source>
</reference>
<dbReference type="PANTHER" id="PTHR43908:SF3">
    <property type="entry name" value="AT29763P-RELATED"/>
    <property type="match status" value="1"/>
</dbReference>
<evidence type="ECO:0000313" key="9">
    <source>
        <dbReference type="Proteomes" id="UP000800092"/>
    </source>
</evidence>
<accession>A0A6A6GWR0</accession>
<evidence type="ECO:0000256" key="2">
    <source>
        <dbReference type="ARBA" id="ARBA00022692"/>
    </source>
</evidence>
<sequence length="369" mass="39946">MSGKASGSSNPPNGEARHRTHNDGSSGRAFTVEQKAAVIRVKRCKATAFYDILGLEEVKTTCTDTEIKKAYRKLSLLTHPDKNGYEGADEAFKMVSRAFQILSDPDKKKKFDTFGGDPESRFGAGGGGPGPSSPFSGFARANGTPGRGSMFEEDISPEELFRQFFGGGGMGGGGFGGPFGGGLFDTGPGFVFNLNGQTFGGPGIRVQQFGGGRPRRRPHNHEASSSNEPPPSPLQTLTSLLPLLLLFLLPLLSSLFSSAFTGPSGPSVSFASHPPYTLQHTSSNLKIAYFVNPADVAEYSAAKWRGLDKQAETRYLNVLQGECESERLARQRLEQEAQGFFWQDTEKMERARRMELRSCKRLRELTGGG</sequence>
<keyword evidence="4" id="KW-1133">Transmembrane helix</keyword>
<organism evidence="8 9">
    <name type="scientific">Viridothelium virens</name>
    <name type="common">Speckled blister lichen</name>
    <name type="synonym">Trypethelium virens</name>
    <dbReference type="NCBI Taxonomy" id="1048519"/>
    <lineage>
        <taxon>Eukaryota</taxon>
        <taxon>Fungi</taxon>
        <taxon>Dikarya</taxon>
        <taxon>Ascomycota</taxon>
        <taxon>Pezizomycotina</taxon>
        <taxon>Dothideomycetes</taxon>
        <taxon>Dothideomycetes incertae sedis</taxon>
        <taxon>Trypetheliales</taxon>
        <taxon>Trypetheliaceae</taxon>
        <taxon>Viridothelium</taxon>
    </lineage>
</organism>
<dbReference type="SMART" id="SM00271">
    <property type="entry name" value="DnaJ"/>
    <property type="match status" value="1"/>
</dbReference>
<dbReference type="InterPro" id="IPR015399">
    <property type="entry name" value="DUF1977_DnaJ-like"/>
</dbReference>
<evidence type="ECO:0000259" key="7">
    <source>
        <dbReference type="PROSITE" id="PS50076"/>
    </source>
</evidence>
<dbReference type="PROSITE" id="PS00636">
    <property type="entry name" value="DNAJ_1"/>
    <property type="match status" value="1"/>
</dbReference>
<dbReference type="PRINTS" id="PR00625">
    <property type="entry name" value="JDOMAIN"/>
</dbReference>
<dbReference type="InterPro" id="IPR018253">
    <property type="entry name" value="DnaJ_domain_CS"/>
</dbReference>
<evidence type="ECO:0000256" key="3">
    <source>
        <dbReference type="ARBA" id="ARBA00022824"/>
    </source>
</evidence>
<evidence type="ECO:0000313" key="8">
    <source>
        <dbReference type="EMBL" id="KAF2229940.1"/>
    </source>
</evidence>
<feature type="region of interest" description="Disordered" evidence="6">
    <location>
        <begin position="109"/>
        <end position="148"/>
    </location>
</feature>
<feature type="domain" description="J" evidence="7">
    <location>
        <begin position="48"/>
        <end position="115"/>
    </location>
</feature>
<dbReference type="Pfam" id="PF00226">
    <property type="entry name" value="DnaJ"/>
    <property type="match status" value="1"/>
</dbReference>
<dbReference type="Gene3D" id="1.10.287.110">
    <property type="entry name" value="DnaJ domain"/>
    <property type="match status" value="1"/>
</dbReference>
<dbReference type="InterPro" id="IPR001623">
    <property type="entry name" value="DnaJ_domain"/>
</dbReference>
<keyword evidence="3" id="KW-0256">Endoplasmic reticulum</keyword>
<dbReference type="GO" id="GO:0030544">
    <property type="term" value="F:Hsp70 protein binding"/>
    <property type="evidence" value="ECO:0007669"/>
    <property type="project" value="TreeGrafter"/>
</dbReference>